<evidence type="ECO:0000256" key="1">
    <source>
        <dbReference type="ARBA" id="ARBA00004141"/>
    </source>
</evidence>
<dbReference type="RefSeq" id="WP_224011070.1">
    <property type="nucleotide sequence ID" value="NZ_CAJZAF010000085.1"/>
</dbReference>
<feature type="transmembrane region" description="Helical" evidence="5">
    <location>
        <begin position="173"/>
        <end position="194"/>
    </location>
</feature>
<keyword evidence="2 5" id="KW-0812">Transmembrane</keyword>
<gene>
    <name evidence="7" type="primary">pcaK_4</name>
    <name evidence="7" type="ORF">LMG23994_07061</name>
</gene>
<feature type="transmembrane region" description="Helical" evidence="5">
    <location>
        <begin position="146"/>
        <end position="167"/>
    </location>
</feature>
<evidence type="ECO:0000256" key="4">
    <source>
        <dbReference type="ARBA" id="ARBA00023136"/>
    </source>
</evidence>
<comment type="caution">
    <text evidence="7">The sequence shown here is derived from an EMBL/GenBank/DDBJ whole genome shotgun (WGS) entry which is preliminary data.</text>
</comment>
<feature type="transmembrane region" description="Helical" evidence="5">
    <location>
        <begin position="287"/>
        <end position="305"/>
    </location>
</feature>
<feature type="transmembrane region" description="Helical" evidence="5">
    <location>
        <begin position="55"/>
        <end position="75"/>
    </location>
</feature>
<evidence type="ECO:0000259" key="6">
    <source>
        <dbReference type="PROSITE" id="PS50850"/>
    </source>
</evidence>
<dbReference type="SUPFAM" id="SSF103473">
    <property type="entry name" value="MFS general substrate transporter"/>
    <property type="match status" value="1"/>
</dbReference>
<dbReference type="PROSITE" id="PS00217">
    <property type="entry name" value="SUGAR_TRANSPORT_2"/>
    <property type="match status" value="1"/>
</dbReference>
<accession>A0ABM8Y4A2</accession>
<dbReference type="Gene3D" id="1.20.1250.20">
    <property type="entry name" value="MFS general substrate transporter like domains"/>
    <property type="match status" value="1"/>
</dbReference>
<feature type="transmembrane region" description="Helical" evidence="5">
    <location>
        <begin position="248"/>
        <end position="267"/>
    </location>
</feature>
<reference evidence="7 8" key="1">
    <citation type="submission" date="2021-08" db="EMBL/GenBank/DDBJ databases">
        <authorList>
            <person name="Peeters C."/>
        </authorList>
    </citation>
    <scope>NUCLEOTIDE SEQUENCE [LARGE SCALE GENOMIC DNA]</scope>
    <source>
        <strain evidence="7 8">LMG 23994</strain>
    </source>
</reference>
<sequence>MHIPTSKNMDVPRRTTWTVLILCWLTIFAEGYDLGVMGTITPTLLKDQAWKLTPLDIGGMSSAALLGTLVGAYVFGILSDLRGRKPIMIACVLLFSVTMLGAAWAPTPREFYLFRFVGGLGLGGVISAAATLTVEYSSSKSRNFNFALMYSGYSLGALVSAAVGMGFIESHGWRPIVAVGFLPIIVVPAIVIWLPESLEFLVSKGRITQAKTLAKRLGINVESLLKPKLDAENTSVGKVVQAIFGRKMILTTVFVWLAEFMVILVIYGLGTWLPQIMRKSGYDMGSSLFFFIIFSLASAIGGVLLGTASDRFGAKKVVGVGFLLGALAIGGLAFKGSLLLNYVLVSIAGVGTVSAGLIYLGFIPTLYPTHARTTATGWAVGFGRLGAMSGPIVGGVVANMDIGTVWTFFIFACAALIASLSVLLIPKVTAAAGDNAEGINQASIGEAARS</sequence>
<feature type="transmembrane region" description="Helical" evidence="5">
    <location>
        <begin position="112"/>
        <end position="134"/>
    </location>
</feature>
<dbReference type="PANTHER" id="PTHR23508">
    <property type="entry name" value="CARBOXYLIC ACID TRANSPORTER PROTEIN HOMOLOG"/>
    <property type="match status" value="1"/>
</dbReference>
<keyword evidence="4 5" id="KW-0472">Membrane</keyword>
<feature type="transmembrane region" description="Helical" evidence="5">
    <location>
        <begin position="404"/>
        <end position="425"/>
    </location>
</feature>
<evidence type="ECO:0000313" key="7">
    <source>
        <dbReference type="EMBL" id="CAG9187616.1"/>
    </source>
</evidence>
<feature type="transmembrane region" description="Helical" evidence="5">
    <location>
        <begin position="375"/>
        <end position="398"/>
    </location>
</feature>
<proteinExistence type="predicted"/>
<evidence type="ECO:0000313" key="8">
    <source>
        <dbReference type="Proteomes" id="UP000701702"/>
    </source>
</evidence>
<dbReference type="InterPro" id="IPR020846">
    <property type="entry name" value="MFS_dom"/>
</dbReference>
<dbReference type="Proteomes" id="UP000701702">
    <property type="component" value="Unassembled WGS sequence"/>
</dbReference>
<dbReference type="Pfam" id="PF07690">
    <property type="entry name" value="MFS_1"/>
    <property type="match status" value="1"/>
</dbReference>
<feature type="transmembrane region" description="Helical" evidence="5">
    <location>
        <begin position="87"/>
        <end position="106"/>
    </location>
</feature>
<feature type="transmembrane region" description="Helical" evidence="5">
    <location>
        <begin position="340"/>
        <end position="363"/>
    </location>
</feature>
<feature type="domain" description="Major facilitator superfamily (MFS) profile" evidence="6">
    <location>
        <begin position="19"/>
        <end position="430"/>
    </location>
</feature>
<comment type="subcellular location">
    <subcellularLocation>
        <location evidence="1">Membrane</location>
        <topology evidence="1">Multi-pass membrane protein</topology>
    </subcellularLocation>
</comment>
<evidence type="ECO:0000256" key="5">
    <source>
        <dbReference type="SAM" id="Phobius"/>
    </source>
</evidence>
<evidence type="ECO:0000256" key="3">
    <source>
        <dbReference type="ARBA" id="ARBA00022989"/>
    </source>
</evidence>
<keyword evidence="3 5" id="KW-1133">Transmembrane helix</keyword>
<dbReference type="PANTHER" id="PTHR23508:SF10">
    <property type="entry name" value="CARBOXYLIC ACID TRANSPORTER PROTEIN HOMOLOG"/>
    <property type="match status" value="1"/>
</dbReference>
<dbReference type="EMBL" id="CAJZAF010000085">
    <property type="protein sequence ID" value="CAG9187616.1"/>
    <property type="molecule type" value="Genomic_DNA"/>
</dbReference>
<evidence type="ECO:0000256" key="2">
    <source>
        <dbReference type="ARBA" id="ARBA00022692"/>
    </source>
</evidence>
<dbReference type="PROSITE" id="PS50850">
    <property type="entry name" value="MFS"/>
    <property type="match status" value="1"/>
</dbReference>
<protein>
    <submittedName>
        <fullName evidence="7">4-hydroxybenzoate transporter PcaK</fullName>
    </submittedName>
</protein>
<keyword evidence="8" id="KW-1185">Reference proteome</keyword>
<name>A0ABM8Y4A2_9BURK</name>
<dbReference type="InterPro" id="IPR011701">
    <property type="entry name" value="MFS"/>
</dbReference>
<organism evidence="7 8">
    <name type="scientific">Cupriavidus pinatubonensis</name>
    <dbReference type="NCBI Taxonomy" id="248026"/>
    <lineage>
        <taxon>Bacteria</taxon>
        <taxon>Pseudomonadati</taxon>
        <taxon>Pseudomonadota</taxon>
        <taxon>Betaproteobacteria</taxon>
        <taxon>Burkholderiales</taxon>
        <taxon>Burkholderiaceae</taxon>
        <taxon>Cupriavidus</taxon>
    </lineage>
</organism>
<dbReference type="InterPro" id="IPR036259">
    <property type="entry name" value="MFS_trans_sf"/>
</dbReference>
<feature type="transmembrane region" description="Helical" evidence="5">
    <location>
        <begin position="317"/>
        <end position="334"/>
    </location>
</feature>
<dbReference type="InterPro" id="IPR005829">
    <property type="entry name" value="Sugar_transporter_CS"/>
</dbReference>